<evidence type="ECO:0000313" key="1">
    <source>
        <dbReference type="EMBL" id="QCD78210.1"/>
    </source>
</evidence>
<protein>
    <submittedName>
        <fullName evidence="1">Uncharacterized protein</fullName>
    </submittedName>
</protein>
<dbReference type="Proteomes" id="UP000501690">
    <property type="component" value="Linkage Group LG1"/>
</dbReference>
<accession>A0A4D6KNG8</accession>
<organism evidence="1 2">
    <name type="scientific">Vigna unguiculata</name>
    <name type="common">Cowpea</name>
    <dbReference type="NCBI Taxonomy" id="3917"/>
    <lineage>
        <taxon>Eukaryota</taxon>
        <taxon>Viridiplantae</taxon>
        <taxon>Streptophyta</taxon>
        <taxon>Embryophyta</taxon>
        <taxon>Tracheophyta</taxon>
        <taxon>Spermatophyta</taxon>
        <taxon>Magnoliopsida</taxon>
        <taxon>eudicotyledons</taxon>
        <taxon>Gunneridae</taxon>
        <taxon>Pentapetalae</taxon>
        <taxon>rosids</taxon>
        <taxon>fabids</taxon>
        <taxon>Fabales</taxon>
        <taxon>Fabaceae</taxon>
        <taxon>Papilionoideae</taxon>
        <taxon>50 kb inversion clade</taxon>
        <taxon>NPAAA clade</taxon>
        <taxon>indigoferoid/millettioid clade</taxon>
        <taxon>Phaseoleae</taxon>
        <taxon>Vigna</taxon>
    </lineage>
</organism>
<reference evidence="1 2" key="1">
    <citation type="submission" date="2019-04" db="EMBL/GenBank/DDBJ databases">
        <title>An improved genome assembly and genetic linkage map for asparagus bean, Vigna unguiculata ssp. sesquipedialis.</title>
        <authorList>
            <person name="Xia Q."/>
            <person name="Zhang R."/>
            <person name="Dong Y."/>
        </authorList>
    </citation>
    <scope>NUCLEOTIDE SEQUENCE [LARGE SCALE GENOMIC DNA]</scope>
    <source>
        <tissue evidence="1">Leaf</tissue>
    </source>
</reference>
<evidence type="ECO:0000313" key="2">
    <source>
        <dbReference type="Proteomes" id="UP000501690"/>
    </source>
</evidence>
<dbReference type="AlphaFoldDB" id="A0A4D6KNG8"/>
<keyword evidence="2" id="KW-1185">Reference proteome</keyword>
<proteinExistence type="predicted"/>
<sequence length="60" mass="6791">MMVGRRRRRYSGAGNLLCSGGAGDTKGWHAMEEWTRCAALKEEEEVQNVCCFGVKRFGFF</sequence>
<name>A0A4D6KNG8_VIGUN</name>
<gene>
    <name evidence="1" type="ORF">DEO72_LG1g1842</name>
</gene>
<dbReference type="EMBL" id="CP039345">
    <property type="protein sequence ID" value="QCD78210.1"/>
    <property type="molecule type" value="Genomic_DNA"/>
</dbReference>